<dbReference type="EMBL" id="CP002404">
    <property type="protein sequence ID" value="ADU24120.1"/>
    <property type="molecule type" value="Genomic_DNA"/>
</dbReference>
<keyword evidence="1" id="KW-0614">Plasmid</keyword>
<reference evidence="2" key="1">
    <citation type="journal article" date="2011" name="J. Bacteriol.">
        <title>Complete genome of the cellulolytic ruminal bacterium Ruminococcus albus 7.</title>
        <authorList>
            <person name="Suen G."/>
            <person name="Stevenson D.M."/>
            <person name="Bruce D.C."/>
            <person name="Chertkov O."/>
            <person name="Copeland A."/>
            <person name="Cheng J.F."/>
            <person name="Detter C."/>
            <person name="Detter J.C."/>
            <person name="Goodwin L.A."/>
            <person name="Han C.S."/>
            <person name="Hauser L.J."/>
            <person name="Ivanova N.N."/>
            <person name="Kyrpides N.C."/>
            <person name="Land M.L."/>
            <person name="Lapidus A."/>
            <person name="Lucas S."/>
            <person name="Ovchinnikova G."/>
            <person name="Pitluck S."/>
            <person name="Tapia R."/>
            <person name="Woyke T."/>
            <person name="Boyum J."/>
            <person name="Mead D."/>
            <person name="Weimer P.J."/>
        </authorList>
    </citation>
    <scope>NUCLEOTIDE SEQUENCE [LARGE SCALE GENOMIC DNA]</scope>
    <source>
        <strain evidence="2">ATCC 27210 / DSM 20455 / JCM 14654 / NCDO 2250 / 7</strain>
        <plasmid evidence="2">pRUMAL01</plasmid>
    </source>
</reference>
<protein>
    <submittedName>
        <fullName evidence="1">Uncharacterized protein</fullName>
    </submittedName>
</protein>
<accession>E6UKC4</accession>
<organism evidence="1 2">
    <name type="scientific">Ruminococcus albus (strain ATCC 27210 / DSM 20455 / JCM 14654 / NCDO 2250 / 7)</name>
    <dbReference type="NCBI Taxonomy" id="697329"/>
    <lineage>
        <taxon>Bacteria</taxon>
        <taxon>Bacillati</taxon>
        <taxon>Bacillota</taxon>
        <taxon>Clostridia</taxon>
        <taxon>Eubacteriales</taxon>
        <taxon>Oscillospiraceae</taxon>
        <taxon>Ruminococcus</taxon>
    </lineage>
</organism>
<dbReference type="AlphaFoldDB" id="E6UKC4"/>
<dbReference type="HOGENOM" id="CLU_3122321_0_0_9"/>
<geneLocation type="plasmid" evidence="1 2">
    <name>pRUMAL01</name>
</geneLocation>
<evidence type="ECO:0000313" key="2">
    <source>
        <dbReference type="Proteomes" id="UP000006919"/>
    </source>
</evidence>
<name>E6UKC4_RUMA7</name>
<evidence type="ECO:0000313" key="1">
    <source>
        <dbReference type="EMBL" id="ADU24120.1"/>
    </source>
</evidence>
<proteinExistence type="predicted"/>
<dbReference type="KEGG" id="ral:Rumal_3682"/>
<sequence>MCIGTHQSLRKLGGFAADLNDYVLDSFLPCGFKYDFLDFFIPMIYNVKED</sequence>
<gene>
    <name evidence="1" type="ordered locus">Rumal_3682</name>
</gene>
<dbReference type="Proteomes" id="UP000006919">
    <property type="component" value="Plasmid pRUMAL01"/>
</dbReference>